<dbReference type="OrthoDB" id="6628430at2"/>
<dbReference type="AlphaFoldDB" id="A0A2P8VQK6"/>
<keyword evidence="5 7" id="KW-0449">Lipoprotein</keyword>
<comment type="caution">
    <text evidence="7">The sequence shown here is derived from an EMBL/GenBank/DDBJ whole genome shotgun (WGS) entry which is preliminary data.</text>
</comment>
<protein>
    <submittedName>
        <fullName evidence="7">YnfC family lipoprotein</fullName>
    </submittedName>
</protein>
<feature type="signal peptide" evidence="6">
    <location>
        <begin position="1"/>
        <end position="21"/>
    </location>
</feature>
<dbReference type="Pfam" id="PF06788">
    <property type="entry name" value="UPF0257"/>
    <property type="match status" value="1"/>
</dbReference>
<dbReference type="Proteomes" id="UP000240212">
    <property type="component" value="Unassembled WGS sequence"/>
</dbReference>
<reference evidence="7 8" key="1">
    <citation type="submission" date="2018-03" db="EMBL/GenBank/DDBJ databases">
        <title>Draft genome sequence of the first documented clinical Siccibacter turicensis isolate in Austria.</title>
        <authorList>
            <person name="Lepuschitz S."/>
            <person name="Pekard-Amenitsch S."/>
            <person name="Haunold R."/>
            <person name="Schill S."/>
            <person name="Mach R."/>
            <person name="Allerberger F."/>
            <person name="Ruppitsch W."/>
            <person name="Forsythe S.J."/>
        </authorList>
    </citation>
    <scope>NUCLEOTIDE SEQUENCE [LARGE SCALE GENOMIC DNA]</scope>
    <source>
        <strain evidence="7 8">6100069499-17</strain>
    </source>
</reference>
<proteinExistence type="predicted"/>
<keyword evidence="4" id="KW-0564">Palmitate</keyword>
<evidence type="ECO:0000313" key="7">
    <source>
        <dbReference type="EMBL" id="PSN09857.1"/>
    </source>
</evidence>
<sequence>MKAVNLLLALAVGSMATGAVAAEKYIPSLYNFSVMYDFNPVIGKVKELTTHIISKDQGYDYKINVSLTPDGCIQSLTRTGKYAYGEAHLTKQGQQLTGTANNSPVAYALDEHCNLTGMSDKYGKTTYRTNKAGFIVETTLNDRRFSSHTYNDNGSLVRAEFYMYDGTVLPTEVTYKDEVMKPFDAEIKTLSPVGGSYYARNVCQYDKRQVPVKCSAFITETKDGVAKEREDISSTEVVYY</sequence>
<keyword evidence="1" id="KW-1003">Cell membrane</keyword>
<keyword evidence="8" id="KW-1185">Reference proteome</keyword>
<dbReference type="InterPro" id="IPR010646">
    <property type="entry name" value="UPF0257"/>
</dbReference>
<evidence type="ECO:0000256" key="4">
    <source>
        <dbReference type="ARBA" id="ARBA00023139"/>
    </source>
</evidence>
<dbReference type="RefSeq" id="WP_106876250.1">
    <property type="nucleotide sequence ID" value="NZ_PYEP01000001.1"/>
</dbReference>
<keyword evidence="3" id="KW-0472">Membrane</keyword>
<dbReference type="GO" id="GO:0005886">
    <property type="term" value="C:plasma membrane"/>
    <property type="evidence" value="ECO:0007669"/>
    <property type="project" value="InterPro"/>
</dbReference>
<gene>
    <name evidence="7" type="ORF">C7G83_03700</name>
</gene>
<evidence type="ECO:0000256" key="3">
    <source>
        <dbReference type="ARBA" id="ARBA00023136"/>
    </source>
</evidence>
<feature type="chain" id="PRO_5015174047" evidence="6">
    <location>
        <begin position="22"/>
        <end position="240"/>
    </location>
</feature>
<accession>A0A2P8VQK6</accession>
<dbReference type="EMBL" id="PYEP01000001">
    <property type="protein sequence ID" value="PSN09857.1"/>
    <property type="molecule type" value="Genomic_DNA"/>
</dbReference>
<evidence type="ECO:0000313" key="8">
    <source>
        <dbReference type="Proteomes" id="UP000240212"/>
    </source>
</evidence>
<name>A0A2P8VQK6_9ENTR</name>
<evidence type="ECO:0000256" key="2">
    <source>
        <dbReference type="ARBA" id="ARBA00022729"/>
    </source>
</evidence>
<evidence type="ECO:0000256" key="6">
    <source>
        <dbReference type="SAM" id="SignalP"/>
    </source>
</evidence>
<evidence type="ECO:0000256" key="1">
    <source>
        <dbReference type="ARBA" id="ARBA00022475"/>
    </source>
</evidence>
<evidence type="ECO:0000256" key="5">
    <source>
        <dbReference type="ARBA" id="ARBA00023288"/>
    </source>
</evidence>
<organism evidence="7 8">
    <name type="scientific">Siccibacter turicensis</name>
    <dbReference type="NCBI Taxonomy" id="357233"/>
    <lineage>
        <taxon>Bacteria</taxon>
        <taxon>Pseudomonadati</taxon>
        <taxon>Pseudomonadota</taxon>
        <taxon>Gammaproteobacteria</taxon>
        <taxon>Enterobacterales</taxon>
        <taxon>Enterobacteriaceae</taxon>
        <taxon>Siccibacter</taxon>
    </lineage>
</organism>
<keyword evidence="2 6" id="KW-0732">Signal</keyword>